<accession>A0A484F684</accession>
<dbReference type="EMBL" id="SNYS01000006">
    <property type="protein sequence ID" value="TDQ70255.1"/>
    <property type="molecule type" value="Genomic_DNA"/>
</dbReference>
<dbReference type="GO" id="GO:0016740">
    <property type="term" value="F:transferase activity"/>
    <property type="evidence" value="ECO:0007669"/>
    <property type="project" value="UniProtKB-KW"/>
</dbReference>
<dbReference type="Proteomes" id="UP000294855">
    <property type="component" value="Unassembled WGS sequence"/>
</dbReference>
<gene>
    <name evidence="2" type="ORF">C7391_0597</name>
</gene>
<sequence>MAKVTEPVEKITDQDHFPNFVAEESEQYHVLIPYTNRSDLTSAEKTAIGNYQDLHPWNTQKGDWSFEIPENWREKACCYVINSCCRFPEFYDSMSEDEKRWNDEHFGFLDSAIEKSRLPGKRTAYRCVKNADWLPENHEIGTEYVDPAYGSFSLSLENALRYSNENNIIIFQLPITEEMKALYIDEEEYETLRPRNCQYRIRNIYKIKIMISGKLKIATIYRIEEMEGKIDARRNDE</sequence>
<dbReference type="SUPFAM" id="SSF56399">
    <property type="entry name" value="ADP-ribosylation"/>
    <property type="match status" value="1"/>
</dbReference>
<dbReference type="RefSeq" id="WP_133517060.1">
    <property type="nucleotide sequence ID" value="NZ_JAHDUW010000006.1"/>
</dbReference>
<dbReference type="AlphaFoldDB" id="A0A484F684"/>
<evidence type="ECO:0000259" key="1">
    <source>
        <dbReference type="Pfam" id="PF03496"/>
    </source>
</evidence>
<protein>
    <submittedName>
        <fullName evidence="2">ADP-ribosyltransferase exoenzyme</fullName>
    </submittedName>
</protein>
<proteinExistence type="predicted"/>
<keyword evidence="2" id="KW-0808">Transferase</keyword>
<name>A0A484F684_9EURY</name>
<comment type="caution">
    <text evidence="2">The sequence shown here is derived from an EMBL/GenBank/DDBJ whole genome shotgun (WGS) entry which is preliminary data.</text>
</comment>
<dbReference type="GO" id="GO:0005576">
    <property type="term" value="C:extracellular region"/>
    <property type="evidence" value="ECO:0007669"/>
    <property type="project" value="InterPro"/>
</dbReference>
<feature type="domain" description="ADP ribosyltransferase" evidence="1">
    <location>
        <begin position="109"/>
        <end position="216"/>
    </location>
</feature>
<dbReference type="Pfam" id="PF03496">
    <property type="entry name" value="ADPrib_exo_Tox"/>
    <property type="match status" value="1"/>
</dbReference>
<keyword evidence="3" id="KW-1185">Reference proteome</keyword>
<dbReference type="InterPro" id="IPR003540">
    <property type="entry name" value="ADP-ribosyltransferase"/>
</dbReference>
<evidence type="ECO:0000313" key="3">
    <source>
        <dbReference type="Proteomes" id="UP000294855"/>
    </source>
</evidence>
<reference evidence="2 3" key="1">
    <citation type="submission" date="2019-03" db="EMBL/GenBank/DDBJ databases">
        <title>Genomic Encyclopedia of Type Strains, Phase IV (KMG-IV): sequencing the most valuable type-strain genomes for metagenomic binning, comparative biology and taxonomic classification.</title>
        <authorList>
            <person name="Goeker M."/>
        </authorList>
    </citation>
    <scope>NUCLEOTIDE SEQUENCE [LARGE SCALE GENOMIC DNA]</scope>
    <source>
        <strain evidence="2 3">DSM 13328</strain>
    </source>
</reference>
<organism evidence="2 3">
    <name type="scientific">Methanimicrococcus blatticola</name>
    <dbReference type="NCBI Taxonomy" id="91560"/>
    <lineage>
        <taxon>Archaea</taxon>
        <taxon>Methanobacteriati</taxon>
        <taxon>Methanobacteriota</taxon>
        <taxon>Stenosarchaea group</taxon>
        <taxon>Methanomicrobia</taxon>
        <taxon>Methanosarcinales</taxon>
        <taxon>Methanosarcinaceae</taxon>
        <taxon>Methanimicrococcus</taxon>
    </lineage>
</organism>
<dbReference type="Gene3D" id="3.90.176.10">
    <property type="entry name" value="Toxin ADP-ribosyltransferase, Chain A, domain 1"/>
    <property type="match status" value="1"/>
</dbReference>
<evidence type="ECO:0000313" key="2">
    <source>
        <dbReference type="EMBL" id="TDQ70255.1"/>
    </source>
</evidence>